<reference evidence="1" key="1">
    <citation type="submission" date="2023-04" db="EMBL/GenBank/DDBJ databases">
        <title>Ambrosiozyma monospora NBRC 10751.</title>
        <authorList>
            <person name="Ichikawa N."/>
            <person name="Sato H."/>
            <person name="Tonouchi N."/>
        </authorList>
    </citation>
    <scope>NUCLEOTIDE SEQUENCE</scope>
    <source>
        <strain evidence="1">NBRC 10751</strain>
    </source>
</reference>
<organism evidence="1 2">
    <name type="scientific">Ambrosiozyma monospora</name>
    <name type="common">Yeast</name>
    <name type="synonym">Endomycopsis monosporus</name>
    <dbReference type="NCBI Taxonomy" id="43982"/>
    <lineage>
        <taxon>Eukaryota</taxon>
        <taxon>Fungi</taxon>
        <taxon>Dikarya</taxon>
        <taxon>Ascomycota</taxon>
        <taxon>Saccharomycotina</taxon>
        <taxon>Pichiomycetes</taxon>
        <taxon>Pichiales</taxon>
        <taxon>Pichiaceae</taxon>
        <taxon>Ambrosiozyma</taxon>
    </lineage>
</organism>
<comment type="caution">
    <text evidence="1">The sequence shown here is derived from an EMBL/GenBank/DDBJ whole genome shotgun (WGS) entry which is preliminary data.</text>
</comment>
<sequence>MTDAEPILATTIQPDAHFSDQEQVQEQDPKETSDFQERAETQVSESSEQYKNKAAQEAQSASENIQTLETQETLSGKQPEPQLETEDVVSHTGDEANDPVSAEITEQIRRMEAQFKRDVEKEIEMERQKAAAAAKESESNENDGNDKENTGDGSNDNAEKSSTVAASQIKSLSNSISKSSGSKETDKTKTSSTTTLSDKSPVPEPSNEPSNSVPETGQTASSSEKSTSSDRNSKTSEVNATFQPTSVDSTVKFALTSTSSSASSSSSSSTSSSSTSSSTGAVPASFVPSFAKTVSSTKYKGIEIPVNSVLVNSESSALLAYKNLLQNSQQSSTTTTTQNSRKGSIKATGSDENSDKTEKTDDKTDSTANANVDTIKDNTTPVTAFVTPNNNSNNHNPYRYQVSLVNAQLAALPLTITAPEYLSLNIQLLINTLPVLDNLATQILRIIAQGPYQKVMELVANTESYTSIAFGNLVELFETTKRMYNSEESPFFTVENATFGLWKYRSPAPAFLRGREETIEGTLRKVNLATFLLTALGVIDLGFFFLNAAFLDVFCPPQNLDPNFSISNLAVLNELGNSGKANNGINGISGYQFQNLSKGGGTLNQTKFLKSQAILFLELKTQAFISAIELGDKSKAEIIQDLFPDNLDEVLLKRKDPDFDPLKKPIQRNSTMFTPAELDFLTRCESRKENLLKFDAEVDSSLMEKYEWIKFLNDLLDYVSKNVGFLVWGPKGKIAQELARLQLNESTFSDGSADEQGKRKAEGEATPPPRKMVRHNRPGTFRRTWTEQEENALREGLKQKGTQWSAILSIKKLEDLLYEKQIGGS</sequence>
<evidence type="ECO:0000313" key="2">
    <source>
        <dbReference type="Proteomes" id="UP001165064"/>
    </source>
</evidence>
<accession>A0ACB5SX91</accession>
<proteinExistence type="predicted"/>
<evidence type="ECO:0000313" key="1">
    <source>
        <dbReference type="EMBL" id="GME75741.1"/>
    </source>
</evidence>
<dbReference type="Proteomes" id="UP001165064">
    <property type="component" value="Unassembled WGS sequence"/>
</dbReference>
<name>A0ACB5SX91_AMBMO</name>
<gene>
    <name evidence="1" type="ORF">Amon02_000229600</name>
</gene>
<protein>
    <submittedName>
        <fullName evidence="1">Unnamed protein product</fullName>
    </submittedName>
</protein>
<dbReference type="EMBL" id="BSXS01001297">
    <property type="protein sequence ID" value="GME75741.1"/>
    <property type="molecule type" value="Genomic_DNA"/>
</dbReference>
<keyword evidence="2" id="KW-1185">Reference proteome</keyword>